<keyword evidence="2" id="KW-1185">Reference proteome</keyword>
<reference evidence="1" key="1">
    <citation type="submission" date="2021-02" db="EMBL/GenBank/DDBJ databases">
        <authorList>
            <person name="Dougan E. K."/>
            <person name="Rhodes N."/>
            <person name="Thang M."/>
            <person name="Chan C."/>
        </authorList>
    </citation>
    <scope>NUCLEOTIDE SEQUENCE</scope>
</reference>
<comment type="caution">
    <text evidence="1">The sequence shown here is derived from an EMBL/GenBank/DDBJ whole genome shotgun (WGS) entry which is preliminary data.</text>
</comment>
<dbReference type="EMBL" id="CAJNJA010033115">
    <property type="protein sequence ID" value="CAE7674841.1"/>
    <property type="molecule type" value="Genomic_DNA"/>
</dbReference>
<organism evidence="1 2">
    <name type="scientific">Symbiodinium necroappetens</name>
    <dbReference type="NCBI Taxonomy" id="1628268"/>
    <lineage>
        <taxon>Eukaryota</taxon>
        <taxon>Sar</taxon>
        <taxon>Alveolata</taxon>
        <taxon>Dinophyceae</taxon>
        <taxon>Suessiales</taxon>
        <taxon>Symbiodiniaceae</taxon>
        <taxon>Symbiodinium</taxon>
    </lineage>
</organism>
<accession>A0A812WJL9</accession>
<proteinExistence type="predicted"/>
<name>A0A812WJL9_9DINO</name>
<sequence length="114" mass="13216">AMHRDGVHSKFLEDAHWVQLWRKHFEGSALLDPAVPFKESMPETFSGHNLRVLQWNLLAEGLVPEGFMMPLVSQKHVERSDTYLEELLRKSGPEDLQNAARLASQGYRSFVWRE</sequence>
<protein>
    <submittedName>
        <fullName evidence="1">Uncharacterized protein</fullName>
    </submittedName>
</protein>
<feature type="non-terminal residue" evidence="1">
    <location>
        <position position="114"/>
    </location>
</feature>
<dbReference type="Proteomes" id="UP000601435">
    <property type="component" value="Unassembled WGS sequence"/>
</dbReference>
<evidence type="ECO:0000313" key="2">
    <source>
        <dbReference type="Proteomes" id="UP000601435"/>
    </source>
</evidence>
<gene>
    <name evidence="1" type="ORF">SNEC2469_LOCUS19349</name>
</gene>
<feature type="non-terminal residue" evidence="1">
    <location>
        <position position="1"/>
    </location>
</feature>
<evidence type="ECO:0000313" key="1">
    <source>
        <dbReference type="EMBL" id="CAE7674841.1"/>
    </source>
</evidence>
<dbReference type="AlphaFoldDB" id="A0A812WJL9"/>